<dbReference type="GO" id="GO:0005829">
    <property type="term" value="C:cytosol"/>
    <property type="evidence" value="ECO:0007669"/>
    <property type="project" value="TreeGrafter"/>
</dbReference>
<dbReference type="GO" id="GO:0030246">
    <property type="term" value="F:carbohydrate binding"/>
    <property type="evidence" value="ECO:0007669"/>
    <property type="project" value="InterPro"/>
</dbReference>
<evidence type="ECO:0000259" key="5">
    <source>
        <dbReference type="Pfam" id="PF17678"/>
    </source>
</evidence>
<reference evidence="6 7" key="1">
    <citation type="submission" date="2018-08" db="EMBL/GenBank/DDBJ databases">
        <title>A genome reference for cultivated species of the human gut microbiota.</title>
        <authorList>
            <person name="Zou Y."/>
            <person name="Xue W."/>
            <person name="Luo G."/>
        </authorList>
    </citation>
    <scope>NUCLEOTIDE SEQUENCE [LARGE SCALE GENOMIC DNA]</scope>
    <source>
        <strain evidence="6 7">AM40-30BH</strain>
    </source>
</reference>
<protein>
    <submittedName>
        <fullName evidence="6">Glycoside hydrolase family 92 protein</fullName>
    </submittedName>
</protein>
<dbReference type="FunFam" id="1.20.1610.10:FF:000001">
    <property type="entry name" value="Putative alpha-1,2-mannosidase"/>
    <property type="match status" value="1"/>
</dbReference>
<dbReference type="InterPro" id="IPR014718">
    <property type="entry name" value="GH-type_carb-bd"/>
</dbReference>
<dbReference type="GO" id="GO:0000224">
    <property type="term" value="F:peptide-N4-(N-acetyl-beta-glucosaminyl)asparagine amidase activity"/>
    <property type="evidence" value="ECO:0007669"/>
    <property type="project" value="TreeGrafter"/>
</dbReference>
<dbReference type="Proteomes" id="UP000284379">
    <property type="component" value="Unassembled WGS sequence"/>
</dbReference>
<dbReference type="Gene3D" id="1.20.1610.10">
    <property type="entry name" value="alpha-1,2-mannosidases domains"/>
    <property type="match status" value="1"/>
</dbReference>
<dbReference type="Pfam" id="PF17678">
    <property type="entry name" value="Glyco_hydro_92N"/>
    <property type="match status" value="1"/>
</dbReference>
<dbReference type="GO" id="GO:0005975">
    <property type="term" value="P:carbohydrate metabolic process"/>
    <property type="evidence" value="ECO:0007669"/>
    <property type="project" value="InterPro"/>
</dbReference>
<dbReference type="InterPro" id="IPR012939">
    <property type="entry name" value="Glyco_hydro_92"/>
</dbReference>
<dbReference type="Gene3D" id="1.20.1050.60">
    <property type="entry name" value="alpha-1,2-mannosidase"/>
    <property type="match status" value="1"/>
</dbReference>
<evidence type="ECO:0000256" key="1">
    <source>
        <dbReference type="ARBA" id="ARBA00001913"/>
    </source>
</evidence>
<dbReference type="RefSeq" id="WP_122201366.1">
    <property type="nucleotide sequence ID" value="NZ_CABJFV010000005.1"/>
</dbReference>
<dbReference type="InterPro" id="IPR041371">
    <property type="entry name" value="GH92_N"/>
</dbReference>
<dbReference type="EMBL" id="QSGO01000005">
    <property type="protein sequence ID" value="RHB36000.1"/>
    <property type="molecule type" value="Genomic_DNA"/>
</dbReference>
<feature type="domain" description="Glycosyl hydrolase family 92 N-terminal" evidence="5">
    <location>
        <begin position="30"/>
        <end position="227"/>
    </location>
</feature>
<dbReference type="NCBIfam" id="TIGR01180">
    <property type="entry name" value="aman2_put"/>
    <property type="match status" value="1"/>
</dbReference>
<proteinExistence type="predicted"/>
<evidence type="ECO:0000313" key="6">
    <source>
        <dbReference type="EMBL" id="RHB36000.1"/>
    </source>
</evidence>
<evidence type="ECO:0000256" key="3">
    <source>
        <dbReference type="ARBA" id="ARBA00022837"/>
    </source>
</evidence>
<keyword evidence="6" id="KW-0378">Hydrolase</keyword>
<dbReference type="FunFam" id="3.30.2080.10:FF:000001">
    <property type="entry name" value="Alpha-1,2-mannosidase subfamily"/>
    <property type="match status" value="1"/>
</dbReference>
<name>A0A413VQT5_9BACE</name>
<evidence type="ECO:0000313" key="7">
    <source>
        <dbReference type="Proteomes" id="UP000284379"/>
    </source>
</evidence>
<keyword evidence="3" id="KW-0106">Calcium</keyword>
<dbReference type="PROSITE" id="PS51257">
    <property type="entry name" value="PROKAR_LIPOPROTEIN"/>
    <property type="match status" value="1"/>
</dbReference>
<dbReference type="FunFam" id="1.20.1050.60:FF:000001">
    <property type="entry name" value="Putative alpha-1,2-mannosidase"/>
    <property type="match status" value="1"/>
</dbReference>
<sequence>MKSLIPFLYVALLFVSCSGNKQISSELNRYVDPFIGTTYTGHTFPGATYPLGMVQPGPQTGCIGWDYCAGYRYEDTMISGFSQNRLNGTGVPDMGDILIMPFSGKDTKNFQSTYRKDSEVANPGYYSVELVDNSVKVELTATSHVAMHRYQFEKENPAIYINFQNGMVGSENSYDNRVLDADIQKEDMYTITGYQRVKAWVERDLFYVIKLDKPIVAFEDAEDGREDKAPRKIIRLADEREVQIKVAFSMVSIEGAKKNLNLELEHWDFDTVRKEAENKWENYLSRIEIEGTDEQKINFYTALYHLLIQPNNVADVNGQYKNAKDSVSLSPFGIYYSTFSLWDTYRAAHPLYTILTPELLPDMVNSMLLHAECQGYLPIWTLWGKETHCMIGNHAVPVIVEACLKNFPGIDVEQAYHLIKKSLTVSHFKYDVEAYDRYGYFPFDIVEEESVSRTLEGAYDDYCAAQLAKKLGKGDDYDFFMKRSASYKKLFDNETGLMRGKDSNGKWRTPFSAFHLSHAGTAGGDYTEGNAWQYTWHVQQDIAGLTELMGGTDKMIMKLDSLFVIEQSTDQTGFVGDVTGLIGQYAHGNEPSHHVIYMYTLLGKNDRTAELVREVFDRFYLPKPDGLCGNDDCGQMSAWYIFSALGFYPVNPVSLEYVIGAPQIPRAQIKLKNGKVFTMIAHDLSKENKYVKSVQLNGRQIRDYKISYDDIMQGGTLEFLMTNER</sequence>
<dbReference type="InterPro" id="IPR005887">
    <property type="entry name" value="GH92_a_mannosidase_put"/>
</dbReference>
<accession>A0A413VQT5</accession>
<dbReference type="GO" id="GO:0006516">
    <property type="term" value="P:glycoprotein catabolic process"/>
    <property type="evidence" value="ECO:0007669"/>
    <property type="project" value="TreeGrafter"/>
</dbReference>
<comment type="caution">
    <text evidence="6">The sequence shown here is derived from an EMBL/GenBank/DDBJ whole genome shotgun (WGS) entry which is preliminary data.</text>
</comment>
<dbReference type="Pfam" id="PF07971">
    <property type="entry name" value="Glyco_hydro_92"/>
    <property type="match status" value="1"/>
</dbReference>
<gene>
    <name evidence="6" type="ORF">DW888_09215</name>
</gene>
<comment type="subunit">
    <text evidence="2">Monomer.</text>
</comment>
<evidence type="ECO:0000259" key="4">
    <source>
        <dbReference type="Pfam" id="PF07971"/>
    </source>
</evidence>
<dbReference type="PANTHER" id="PTHR12143:SF39">
    <property type="entry name" value="SECRETED PROTEIN"/>
    <property type="match status" value="1"/>
</dbReference>
<dbReference type="Gene3D" id="2.70.98.10">
    <property type="match status" value="1"/>
</dbReference>
<dbReference type="InterPro" id="IPR050883">
    <property type="entry name" value="PNGase"/>
</dbReference>
<dbReference type="SUPFAM" id="SSF48208">
    <property type="entry name" value="Six-hairpin glycosidases"/>
    <property type="match status" value="1"/>
</dbReference>
<evidence type="ECO:0000256" key="2">
    <source>
        <dbReference type="ARBA" id="ARBA00011245"/>
    </source>
</evidence>
<feature type="domain" description="Glycosyl hydrolase family 92" evidence="4">
    <location>
        <begin position="255"/>
        <end position="722"/>
    </location>
</feature>
<dbReference type="InterPro" id="IPR008928">
    <property type="entry name" value="6-hairpin_glycosidase_sf"/>
</dbReference>
<organism evidence="6 7">
    <name type="scientific">Bacteroides nordii</name>
    <dbReference type="NCBI Taxonomy" id="291645"/>
    <lineage>
        <taxon>Bacteria</taxon>
        <taxon>Pseudomonadati</taxon>
        <taxon>Bacteroidota</taxon>
        <taxon>Bacteroidia</taxon>
        <taxon>Bacteroidales</taxon>
        <taxon>Bacteroidaceae</taxon>
        <taxon>Bacteroides</taxon>
    </lineage>
</organism>
<dbReference type="PANTHER" id="PTHR12143">
    <property type="entry name" value="PEPTIDE N-GLYCANASE PNGASE -RELATED"/>
    <property type="match status" value="1"/>
</dbReference>
<dbReference type="Gene3D" id="3.30.2080.10">
    <property type="entry name" value="GH92 mannosidase domain"/>
    <property type="match status" value="1"/>
</dbReference>
<dbReference type="AlphaFoldDB" id="A0A413VQT5"/>
<comment type="cofactor">
    <cofactor evidence="1">
        <name>Ca(2+)</name>
        <dbReference type="ChEBI" id="CHEBI:29108"/>
    </cofactor>
</comment>